<dbReference type="GO" id="GO:0003700">
    <property type="term" value="F:DNA-binding transcription factor activity"/>
    <property type="evidence" value="ECO:0007669"/>
    <property type="project" value="TreeGrafter"/>
</dbReference>
<sequence length="207" mass="23222">MVQTLLPETEGPRSKRALILAAAIESFGKDGYEHTKWAKIADEVGIGQTALYHYFESKAHCLLTIMSLELSRSLERFREVTADVTPADKALEAAIAAAYDVTPREVLQMRILQSHMDLLATPRPSEREEAERQRARGLVREIEQEWTGLLARGMKAKDFPKRDPHAMATLVLALVVSVWRWYRPGGPMTLDDVRELISGACLRLVGP</sequence>
<keyword evidence="6" id="KW-1185">Reference proteome</keyword>
<dbReference type="Pfam" id="PF00440">
    <property type="entry name" value="TetR_N"/>
    <property type="match status" value="1"/>
</dbReference>
<evidence type="ECO:0000256" key="3">
    <source>
        <dbReference type="PROSITE-ProRule" id="PRU00335"/>
    </source>
</evidence>
<dbReference type="Gene3D" id="1.10.357.10">
    <property type="entry name" value="Tetracycline Repressor, domain 2"/>
    <property type="match status" value="1"/>
</dbReference>
<dbReference type="Pfam" id="PF17932">
    <property type="entry name" value="TetR_C_24"/>
    <property type="match status" value="1"/>
</dbReference>
<reference evidence="5 6" key="1">
    <citation type="submission" date="2018-11" db="EMBL/GenBank/DDBJ databases">
        <authorList>
            <person name="Li F."/>
        </authorList>
    </citation>
    <scope>NUCLEOTIDE SEQUENCE [LARGE SCALE GENOMIC DNA]</scope>
    <source>
        <strain evidence="5 6">Gsoil 818</strain>
    </source>
</reference>
<evidence type="ECO:0000313" key="6">
    <source>
        <dbReference type="Proteomes" id="UP000279994"/>
    </source>
</evidence>
<dbReference type="OrthoDB" id="1669699at2"/>
<dbReference type="RefSeq" id="WP_123221051.1">
    <property type="nucleotide sequence ID" value="NZ_RJSF01000003.1"/>
</dbReference>
<feature type="domain" description="HTH tetR-type" evidence="4">
    <location>
        <begin position="13"/>
        <end position="73"/>
    </location>
</feature>
<evidence type="ECO:0000313" key="5">
    <source>
        <dbReference type="EMBL" id="RNM17431.1"/>
    </source>
</evidence>
<evidence type="ECO:0000256" key="1">
    <source>
        <dbReference type="ARBA" id="ARBA00023054"/>
    </source>
</evidence>
<evidence type="ECO:0000259" key="4">
    <source>
        <dbReference type="PROSITE" id="PS50977"/>
    </source>
</evidence>
<dbReference type="SUPFAM" id="SSF46689">
    <property type="entry name" value="Homeodomain-like"/>
    <property type="match status" value="1"/>
</dbReference>
<name>A0A3N0GYF0_9ACTN</name>
<dbReference type="InterPro" id="IPR001647">
    <property type="entry name" value="HTH_TetR"/>
</dbReference>
<dbReference type="PROSITE" id="PS50977">
    <property type="entry name" value="HTH_TETR_2"/>
    <property type="match status" value="1"/>
</dbReference>
<dbReference type="InterPro" id="IPR036271">
    <property type="entry name" value="Tet_transcr_reg_TetR-rel_C_sf"/>
</dbReference>
<dbReference type="InterPro" id="IPR009057">
    <property type="entry name" value="Homeodomain-like_sf"/>
</dbReference>
<dbReference type="PANTHER" id="PTHR30055:SF183">
    <property type="entry name" value="NUCLEOID OCCLUSION FACTOR SLMA"/>
    <property type="match status" value="1"/>
</dbReference>
<dbReference type="EMBL" id="RJSF01000003">
    <property type="protein sequence ID" value="RNM17431.1"/>
    <property type="molecule type" value="Genomic_DNA"/>
</dbReference>
<dbReference type="InterPro" id="IPR050109">
    <property type="entry name" value="HTH-type_TetR-like_transc_reg"/>
</dbReference>
<feature type="DNA-binding region" description="H-T-H motif" evidence="3">
    <location>
        <begin position="36"/>
        <end position="55"/>
    </location>
</feature>
<dbReference type="InterPro" id="IPR041490">
    <property type="entry name" value="KstR2_TetR_C"/>
</dbReference>
<dbReference type="Proteomes" id="UP000279994">
    <property type="component" value="Unassembled WGS sequence"/>
</dbReference>
<dbReference type="PRINTS" id="PR00455">
    <property type="entry name" value="HTHTETR"/>
</dbReference>
<dbReference type="AlphaFoldDB" id="A0A3N0GYF0"/>
<gene>
    <name evidence="5" type="ORF">EFL26_01175</name>
</gene>
<proteinExistence type="predicted"/>
<comment type="caution">
    <text evidence="5">The sequence shown here is derived from an EMBL/GenBank/DDBJ whole genome shotgun (WGS) entry which is preliminary data.</text>
</comment>
<evidence type="ECO:0000256" key="2">
    <source>
        <dbReference type="ARBA" id="ARBA00023125"/>
    </source>
</evidence>
<keyword evidence="1" id="KW-0175">Coiled coil</keyword>
<accession>A0A3N0GYF0</accession>
<dbReference type="SUPFAM" id="SSF48498">
    <property type="entry name" value="Tetracyclin repressor-like, C-terminal domain"/>
    <property type="match status" value="1"/>
</dbReference>
<organism evidence="5 6">
    <name type="scientific">Nocardioides pocheonensis</name>
    <dbReference type="NCBI Taxonomy" id="661485"/>
    <lineage>
        <taxon>Bacteria</taxon>
        <taxon>Bacillati</taxon>
        <taxon>Actinomycetota</taxon>
        <taxon>Actinomycetes</taxon>
        <taxon>Propionibacteriales</taxon>
        <taxon>Nocardioidaceae</taxon>
        <taxon>Nocardioides</taxon>
    </lineage>
</organism>
<dbReference type="GO" id="GO:0000976">
    <property type="term" value="F:transcription cis-regulatory region binding"/>
    <property type="evidence" value="ECO:0007669"/>
    <property type="project" value="TreeGrafter"/>
</dbReference>
<keyword evidence="2 3" id="KW-0238">DNA-binding</keyword>
<dbReference type="PANTHER" id="PTHR30055">
    <property type="entry name" value="HTH-TYPE TRANSCRIPTIONAL REGULATOR RUTR"/>
    <property type="match status" value="1"/>
</dbReference>
<protein>
    <submittedName>
        <fullName evidence="5">TetR/AcrR family transcriptional regulator</fullName>
    </submittedName>
</protein>
<dbReference type="Gene3D" id="1.10.10.60">
    <property type="entry name" value="Homeodomain-like"/>
    <property type="match status" value="1"/>
</dbReference>